<sequence>MAGQGCGILQVVVPLLSYSVVVPVPSSVSSATEILPALFDYITAPPSPTDTPATPGAAAAPSVSLRVPRATGNAHWLLDAGTAVSCIAIG</sequence>
<dbReference type="Proteomes" id="UP000324222">
    <property type="component" value="Unassembled WGS sequence"/>
</dbReference>
<keyword evidence="1" id="KW-0732">Signal</keyword>
<evidence type="ECO:0000313" key="3">
    <source>
        <dbReference type="Proteomes" id="UP000324222"/>
    </source>
</evidence>
<evidence type="ECO:0000256" key="1">
    <source>
        <dbReference type="SAM" id="SignalP"/>
    </source>
</evidence>
<protein>
    <recommendedName>
        <fullName evidence="4">Secreted protein</fullName>
    </recommendedName>
</protein>
<organism evidence="2 3">
    <name type="scientific">Portunus trituberculatus</name>
    <name type="common">Swimming crab</name>
    <name type="synonym">Neptunus trituberculatus</name>
    <dbReference type="NCBI Taxonomy" id="210409"/>
    <lineage>
        <taxon>Eukaryota</taxon>
        <taxon>Metazoa</taxon>
        <taxon>Ecdysozoa</taxon>
        <taxon>Arthropoda</taxon>
        <taxon>Crustacea</taxon>
        <taxon>Multicrustacea</taxon>
        <taxon>Malacostraca</taxon>
        <taxon>Eumalacostraca</taxon>
        <taxon>Eucarida</taxon>
        <taxon>Decapoda</taxon>
        <taxon>Pleocyemata</taxon>
        <taxon>Brachyura</taxon>
        <taxon>Eubrachyura</taxon>
        <taxon>Portunoidea</taxon>
        <taxon>Portunidae</taxon>
        <taxon>Portuninae</taxon>
        <taxon>Portunus</taxon>
    </lineage>
</organism>
<name>A0A5B7EPZ7_PORTR</name>
<evidence type="ECO:0008006" key="4">
    <source>
        <dbReference type="Google" id="ProtNLM"/>
    </source>
</evidence>
<proteinExistence type="predicted"/>
<dbReference type="AlphaFoldDB" id="A0A5B7EPZ7"/>
<gene>
    <name evidence="2" type="ORF">E2C01_030075</name>
</gene>
<reference evidence="2 3" key="1">
    <citation type="submission" date="2019-05" db="EMBL/GenBank/DDBJ databases">
        <title>Another draft genome of Portunus trituberculatus and its Hox gene families provides insights of decapod evolution.</title>
        <authorList>
            <person name="Jeong J.-H."/>
            <person name="Song I."/>
            <person name="Kim S."/>
            <person name="Choi T."/>
            <person name="Kim D."/>
            <person name="Ryu S."/>
            <person name="Kim W."/>
        </authorList>
    </citation>
    <scope>NUCLEOTIDE SEQUENCE [LARGE SCALE GENOMIC DNA]</scope>
    <source>
        <tissue evidence="2">Muscle</tissue>
    </source>
</reference>
<feature type="chain" id="PRO_5022991160" description="Secreted protein" evidence="1">
    <location>
        <begin position="24"/>
        <end position="90"/>
    </location>
</feature>
<feature type="signal peptide" evidence="1">
    <location>
        <begin position="1"/>
        <end position="23"/>
    </location>
</feature>
<comment type="caution">
    <text evidence="2">The sequence shown here is derived from an EMBL/GenBank/DDBJ whole genome shotgun (WGS) entry which is preliminary data.</text>
</comment>
<keyword evidence="3" id="KW-1185">Reference proteome</keyword>
<accession>A0A5B7EPZ7</accession>
<dbReference type="EMBL" id="VSRR010003558">
    <property type="protein sequence ID" value="MPC36611.1"/>
    <property type="molecule type" value="Genomic_DNA"/>
</dbReference>
<evidence type="ECO:0000313" key="2">
    <source>
        <dbReference type="EMBL" id="MPC36611.1"/>
    </source>
</evidence>